<proteinExistence type="predicted"/>
<protein>
    <submittedName>
        <fullName evidence="1">Uncharacterized protein</fullName>
    </submittedName>
</protein>
<evidence type="ECO:0000313" key="1">
    <source>
        <dbReference type="EMBL" id="KAL2055913.1"/>
    </source>
</evidence>
<sequence length="219" mass="23027">MDSNGDCTATFANYCQAYCEVRTTFTGGVEQPLDNLCCHGPLTCSVASNEATAYIWTGSVNPNWLSALGLGITGGYSSQTTTTDGTRLDVSINHCINYQTTGNVCTQQPYRSGDRSLVLGDTIFVKIDCGTRARLPMDQQDPAYQHDGVAAPQSVYDTFSTTYDCTLSPQCQQPEGYAINADYTCTCAGQPAALLSPGCVGFQGALPDPSPAGGPGNGP</sequence>
<comment type="caution">
    <text evidence="1">The sequence shown here is derived from an EMBL/GenBank/DDBJ whole genome shotgun (WGS) entry which is preliminary data.</text>
</comment>
<dbReference type="EMBL" id="JBHFEH010000009">
    <property type="protein sequence ID" value="KAL2055913.1"/>
    <property type="molecule type" value="Genomic_DNA"/>
</dbReference>
<dbReference type="Proteomes" id="UP001590951">
    <property type="component" value="Unassembled WGS sequence"/>
</dbReference>
<reference evidence="1 2" key="1">
    <citation type="submission" date="2024-09" db="EMBL/GenBank/DDBJ databases">
        <title>Rethinking Asexuality: The Enigmatic Case of Functional Sexual Genes in Lepraria (Stereocaulaceae).</title>
        <authorList>
            <person name="Doellman M."/>
            <person name="Sun Y."/>
            <person name="Barcenas-Pena A."/>
            <person name="Lumbsch H.T."/>
            <person name="Grewe F."/>
        </authorList>
    </citation>
    <scope>NUCLEOTIDE SEQUENCE [LARGE SCALE GENOMIC DNA]</scope>
    <source>
        <strain evidence="1 2">Grewe 0041</strain>
    </source>
</reference>
<accession>A0ABR4BJ16</accession>
<organism evidence="1 2">
    <name type="scientific">Lepraria finkii</name>
    <dbReference type="NCBI Taxonomy" id="1340010"/>
    <lineage>
        <taxon>Eukaryota</taxon>
        <taxon>Fungi</taxon>
        <taxon>Dikarya</taxon>
        <taxon>Ascomycota</taxon>
        <taxon>Pezizomycotina</taxon>
        <taxon>Lecanoromycetes</taxon>
        <taxon>OSLEUM clade</taxon>
        <taxon>Lecanoromycetidae</taxon>
        <taxon>Lecanorales</taxon>
        <taxon>Lecanorineae</taxon>
        <taxon>Stereocaulaceae</taxon>
        <taxon>Lepraria</taxon>
    </lineage>
</organism>
<gene>
    <name evidence="1" type="ORF">ABVK25_003555</name>
</gene>
<name>A0ABR4BJ16_9LECA</name>
<keyword evidence="2" id="KW-1185">Reference proteome</keyword>
<evidence type="ECO:0000313" key="2">
    <source>
        <dbReference type="Proteomes" id="UP001590951"/>
    </source>
</evidence>